<dbReference type="EMBL" id="KF602051">
    <property type="protein sequence ID" value="AHE40194.1"/>
    <property type="molecule type" value="Genomic_DNA"/>
</dbReference>
<dbReference type="InterPro" id="IPR011089">
    <property type="entry name" value="GmrSD_C"/>
</dbReference>
<evidence type="ECO:0000259" key="2">
    <source>
        <dbReference type="Pfam" id="PF07510"/>
    </source>
</evidence>
<reference evidence="3" key="1">
    <citation type="submission" date="2013-09" db="EMBL/GenBank/DDBJ databases">
        <title>Complete nucleotide sequence of Streptomyces linear plasmid pFRL6.</title>
        <authorList>
            <person name="Chen Z."/>
            <person name="Fang P."/>
            <person name="Qin Z."/>
        </authorList>
    </citation>
    <scope>NUCLEOTIDE SEQUENCE</scope>
    <source>
        <plasmid evidence="3">pFRL6</plasmid>
    </source>
</reference>
<keyword evidence="3" id="KW-0614">Plasmid</keyword>
<dbReference type="Pfam" id="PF07510">
    <property type="entry name" value="GmrSD_C"/>
    <property type="match status" value="1"/>
</dbReference>
<organism evidence="3">
    <name type="scientific">Streptomyces sp. F12</name>
    <dbReference type="NCBI Taxonomy" id="1436084"/>
    <lineage>
        <taxon>Bacteria</taxon>
        <taxon>Bacillati</taxon>
        <taxon>Actinomycetota</taxon>
        <taxon>Actinomycetes</taxon>
        <taxon>Kitasatosporales</taxon>
        <taxon>Streptomycetaceae</taxon>
        <taxon>Streptomyces</taxon>
    </lineage>
</organism>
<feature type="domain" description="GmrSD restriction endonucleases C-terminal" evidence="2">
    <location>
        <begin position="83"/>
        <end position="223"/>
    </location>
</feature>
<accession>V9Z862</accession>
<dbReference type="PANTHER" id="PTHR24094">
    <property type="entry name" value="SECRETED PROTEIN"/>
    <property type="match status" value="1"/>
</dbReference>
<dbReference type="PROSITE" id="PS51257">
    <property type="entry name" value="PROKAR_LIPOPROTEIN"/>
    <property type="match status" value="1"/>
</dbReference>
<dbReference type="PANTHER" id="PTHR24094:SF15">
    <property type="entry name" value="AMP-DEPENDENT SYNTHETASE_LIGASE DOMAIN-CONTAINING PROTEIN-RELATED"/>
    <property type="match status" value="1"/>
</dbReference>
<dbReference type="RefSeq" id="WP_024127458.1">
    <property type="nucleotide sequence ID" value="NC_023286.1"/>
</dbReference>
<evidence type="ECO:0000256" key="1">
    <source>
        <dbReference type="SAM" id="SignalP"/>
    </source>
</evidence>
<proteinExistence type="predicted"/>
<keyword evidence="1" id="KW-0732">Signal</keyword>
<name>V9Z862_9ACTN</name>
<feature type="chain" id="PRO_5004784796" evidence="1">
    <location>
        <begin position="31"/>
        <end position="245"/>
    </location>
</feature>
<dbReference type="AlphaFoldDB" id="V9Z862"/>
<evidence type="ECO:0000313" key="3">
    <source>
        <dbReference type="EMBL" id="AHE40194.1"/>
    </source>
</evidence>
<geneLocation type="plasmid" evidence="3">
    <name>pFRL6</name>
</geneLocation>
<gene>
    <name evidence="3" type="ORF">pFRL6_107</name>
</gene>
<feature type="signal peptide" evidence="1">
    <location>
        <begin position="1"/>
        <end position="30"/>
    </location>
</feature>
<sequence length="245" mass="26079">MKLSAALRALCTAALAAALAACHAPLTQHAAANDKPASSPARAALDSLPVHQAGTLSGYDRIDKFGTAWLDTTSAPGARNGCDTRDDVLFRDLSQVRFRDGSTCVVASGTLLKDPYTGRRIEFVRDRGSSGSLDIDHLVALGDAWVTGGRALSQADREALANDPLNLAAVSASANRQKGDQDASTWLPSATGWRCTYVARQIAVKKKYHLWVTPPERTAMARVMDACPSQPLPTENDPGVVLKKK</sequence>
<protein>
    <submittedName>
        <fullName evidence="3">Extracellular deoxyribonuclease</fullName>
    </submittedName>
</protein>